<proteinExistence type="predicted"/>
<name>A0A645EW52_9ZZZZ</name>
<sequence length="190" mass="19555">MEIVDLAAPLQLPADDVGQNGPVVLQDIGLHRLTAHGGLLDGGHVPDAGQGHVQGAGNWGGGQGKHIHLPGQLLELFLVGDAEALLLIHHQQAQIFKLYVLLQQPVCADEHIHPSVGQAAQGVLCLNRGAETADGVDADGVTLKPAYGGEIMLPGQHGGGYQDGGLLAVQHALHNSPEGYLGLAIAHVAA</sequence>
<comment type="caution">
    <text evidence="1">The sequence shown here is derived from an EMBL/GenBank/DDBJ whole genome shotgun (WGS) entry which is preliminary data.</text>
</comment>
<organism evidence="1">
    <name type="scientific">bioreactor metagenome</name>
    <dbReference type="NCBI Taxonomy" id="1076179"/>
    <lineage>
        <taxon>unclassified sequences</taxon>
        <taxon>metagenomes</taxon>
        <taxon>ecological metagenomes</taxon>
    </lineage>
</organism>
<dbReference type="AlphaFoldDB" id="A0A645EW52"/>
<gene>
    <name evidence="1" type="ORF">SDC9_153524</name>
</gene>
<dbReference type="EMBL" id="VSSQ01052170">
    <property type="protein sequence ID" value="MPN06268.1"/>
    <property type="molecule type" value="Genomic_DNA"/>
</dbReference>
<protein>
    <submittedName>
        <fullName evidence="1">Uncharacterized protein</fullName>
    </submittedName>
</protein>
<accession>A0A645EW52</accession>
<reference evidence="1" key="1">
    <citation type="submission" date="2019-08" db="EMBL/GenBank/DDBJ databases">
        <authorList>
            <person name="Kucharzyk K."/>
            <person name="Murdoch R.W."/>
            <person name="Higgins S."/>
            <person name="Loffler F."/>
        </authorList>
    </citation>
    <scope>NUCLEOTIDE SEQUENCE</scope>
</reference>
<evidence type="ECO:0000313" key="1">
    <source>
        <dbReference type="EMBL" id="MPN06268.1"/>
    </source>
</evidence>